<organism evidence="1 2">
    <name type="scientific">Taphrina deformans (strain PYCC 5710 / ATCC 11124 / CBS 356.35 / IMI 108563 / JCM 9778 / NBRC 8474)</name>
    <name type="common">Peach leaf curl fungus</name>
    <name type="synonym">Lalaria deformans</name>
    <dbReference type="NCBI Taxonomy" id="1097556"/>
    <lineage>
        <taxon>Eukaryota</taxon>
        <taxon>Fungi</taxon>
        <taxon>Dikarya</taxon>
        <taxon>Ascomycota</taxon>
        <taxon>Taphrinomycotina</taxon>
        <taxon>Taphrinomycetes</taxon>
        <taxon>Taphrinales</taxon>
        <taxon>Taphrinaceae</taxon>
        <taxon>Taphrina</taxon>
    </lineage>
</organism>
<protein>
    <submittedName>
        <fullName evidence="1">Uncharacterized protein</fullName>
    </submittedName>
</protein>
<keyword evidence="2" id="KW-1185">Reference proteome</keyword>
<accession>R4XDT7</accession>
<evidence type="ECO:0000313" key="1">
    <source>
        <dbReference type="EMBL" id="CCG83797.1"/>
    </source>
</evidence>
<dbReference type="AlphaFoldDB" id="R4XDT7"/>
<gene>
    <name evidence="1" type="ORF">TAPDE_004086</name>
</gene>
<reference evidence="1 2" key="1">
    <citation type="journal article" date="2013" name="MBio">
        <title>Genome sequencing of the plant pathogen Taphrina deformans, the causal agent of peach leaf curl.</title>
        <authorList>
            <person name="Cisse O.H."/>
            <person name="Almeida J.M.G.C.F."/>
            <person name="Fonseca A."/>
            <person name="Kumar A.A."/>
            <person name="Salojaervi J."/>
            <person name="Overmyer K."/>
            <person name="Hauser P.M."/>
            <person name="Pagni M."/>
        </authorList>
    </citation>
    <scope>NUCLEOTIDE SEQUENCE [LARGE SCALE GENOMIC DNA]</scope>
    <source>
        <strain evidence="2">PYCC 5710 / ATCC 11124 / CBS 356.35 / IMI 108563 / JCM 9778 / NBRC 8474</strain>
    </source>
</reference>
<dbReference type="Proteomes" id="UP000013776">
    <property type="component" value="Unassembled WGS sequence"/>
</dbReference>
<evidence type="ECO:0000313" key="2">
    <source>
        <dbReference type="Proteomes" id="UP000013776"/>
    </source>
</evidence>
<dbReference type="EMBL" id="CAHR02000178">
    <property type="protein sequence ID" value="CCG83797.1"/>
    <property type="molecule type" value="Genomic_DNA"/>
</dbReference>
<proteinExistence type="predicted"/>
<name>R4XDT7_TAPDE</name>
<dbReference type="VEuPathDB" id="FungiDB:TAPDE_004086"/>
<sequence>MDASSSSTSTLSSTESVTASTTSAFVLTYTSSSTSSSASQPVATCIEPGTSDYYIHATAIDGIKFLNYQYTQGFFTSFSTGSADPRLIVRPANFDPVTCRFSLYMLNQPSYSNAQYLGFITDYDNVDNKNDMLANSYNHVQLGGSNTNAGSAQGFAYQNSRNMADEGPGLTSESGVWSLVDSATNTLQVNWINVSGEIVTLPTYKNEYGDVKGIRDISTYSAHYTSETNIAILFSLVRVQ</sequence>
<comment type="caution">
    <text evidence="1">The sequence shown here is derived from an EMBL/GenBank/DDBJ whole genome shotgun (WGS) entry which is preliminary data.</text>
</comment>